<evidence type="ECO:0000259" key="11">
    <source>
        <dbReference type="PROSITE" id="PS51917"/>
    </source>
</evidence>
<evidence type="ECO:0000259" key="10">
    <source>
        <dbReference type="PROSITE" id="PS51916"/>
    </source>
</evidence>
<feature type="region of interest" description="Disordered" evidence="9">
    <location>
        <begin position="181"/>
        <end position="205"/>
    </location>
</feature>
<feature type="non-terminal residue" evidence="12">
    <location>
        <position position="1"/>
    </location>
</feature>
<evidence type="ECO:0000256" key="4">
    <source>
        <dbReference type="ARBA" id="ARBA00022490"/>
    </source>
</evidence>
<comment type="similarity">
    <text evidence="3">Belongs to the ADRM1 family.</text>
</comment>
<feature type="compositionally biased region" description="Basic and acidic residues" evidence="9">
    <location>
        <begin position="442"/>
        <end position="459"/>
    </location>
</feature>
<evidence type="ECO:0000256" key="6">
    <source>
        <dbReference type="ARBA" id="ARBA00023242"/>
    </source>
</evidence>
<keyword evidence="12" id="KW-0675">Receptor</keyword>
<organism evidence="12">
    <name type="scientific">Lygus hesperus</name>
    <name type="common">Western plant bug</name>
    <dbReference type="NCBI Taxonomy" id="30085"/>
    <lineage>
        <taxon>Eukaryota</taxon>
        <taxon>Metazoa</taxon>
        <taxon>Ecdysozoa</taxon>
        <taxon>Arthropoda</taxon>
        <taxon>Hexapoda</taxon>
        <taxon>Insecta</taxon>
        <taxon>Pterygota</taxon>
        <taxon>Neoptera</taxon>
        <taxon>Paraneoptera</taxon>
        <taxon>Hemiptera</taxon>
        <taxon>Heteroptera</taxon>
        <taxon>Panheteroptera</taxon>
        <taxon>Cimicomorpha</taxon>
        <taxon>Miridae</taxon>
        <taxon>Mirini</taxon>
        <taxon>Lygus</taxon>
    </lineage>
</organism>
<dbReference type="PROSITE" id="PS51916">
    <property type="entry name" value="DEUBAD"/>
    <property type="match status" value="1"/>
</dbReference>
<evidence type="ECO:0000256" key="5">
    <source>
        <dbReference type="ARBA" id="ARBA00022942"/>
    </source>
</evidence>
<keyword evidence="6" id="KW-0539">Nucleus</keyword>
<gene>
    <name evidence="12" type="primary">CG13349_0</name>
    <name evidence="12" type="ORF">g.33743</name>
</gene>
<sequence length="467" mass="50788">KKTNLEILLVTITVTTVTVVCKCKVVEWFGYYYSAEQGVIARWSINFSLYRVEVRFVIMPGGTALFGSAAARGQTKNLVEFKAGKMMLKEKMVHPDKRKGLIYIYQSDDSLMHFCWKDRSNGSVEDDLIIFPDDVEFKRVPQCTTGRVYMLKFKSSSRKFFFWIQESKTDKDEDNCRKVNEILNNPPALGSQRSGGATPDGDLQNLLSNMSQQQLMQLFGGVGQIGGLSSLLGTMNQSPRSSSSTSAGATSSSSGPTSVTSTPGATAPAAPATPKTPATPANAAIPKPSRPQAPQKPAPTAQTAGDRDSLIQLSQLQNYFMQNMETPGQAAATATGVDLSTSVNQESLQAILNNPEFVRELQRHLPSMGDNSQEDLRSTLASPQFQQALSMFSTALQSGQLGPVVGQFEVGNEAVSAANQGNMEEFVRALQAATISAASPQVKDEDKEVKQEEKKPKKDDEEDMNLD</sequence>
<feature type="domain" description="DEUBAD" evidence="10">
    <location>
        <begin position="330"/>
        <end position="440"/>
    </location>
</feature>
<evidence type="ECO:0000256" key="1">
    <source>
        <dbReference type="ARBA" id="ARBA00004123"/>
    </source>
</evidence>
<dbReference type="PANTHER" id="PTHR12225:SF0">
    <property type="entry name" value="PROTEASOMAL UBIQUITIN RECEPTOR ADRM1"/>
    <property type="match status" value="1"/>
</dbReference>
<dbReference type="GO" id="GO:0061133">
    <property type="term" value="F:endopeptidase activator activity"/>
    <property type="evidence" value="ECO:0007669"/>
    <property type="project" value="TreeGrafter"/>
</dbReference>
<comment type="function">
    <text evidence="7">May function as a proteasomal ubiquitin receptor. May promote the deubiquitinating activity associated with the 26S proteasome.</text>
</comment>
<comment type="subcellular location">
    <subcellularLocation>
        <location evidence="2">Cytoplasm</location>
    </subcellularLocation>
    <subcellularLocation>
        <location evidence="1">Nucleus</location>
    </subcellularLocation>
</comment>
<name>A0A146LBI0_LYGHE</name>
<evidence type="ECO:0000256" key="8">
    <source>
        <dbReference type="ARBA" id="ARBA00070663"/>
    </source>
</evidence>
<dbReference type="InterPro" id="IPR032368">
    <property type="entry name" value="RPN13_DEUBAD"/>
</dbReference>
<dbReference type="InterPro" id="IPR044868">
    <property type="entry name" value="Rpn13/ADRM1_Pru"/>
</dbReference>
<dbReference type="InterPro" id="IPR038108">
    <property type="entry name" value="RPN13_DEUBAD_sf"/>
</dbReference>
<dbReference type="CDD" id="cd13314">
    <property type="entry name" value="PH_Rpn13"/>
    <property type="match status" value="1"/>
</dbReference>
<dbReference type="Gene3D" id="1.10.2020.20">
    <property type="match status" value="1"/>
</dbReference>
<feature type="compositionally biased region" description="Low complexity" evidence="9">
    <location>
        <begin position="238"/>
        <end position="287"/>
    </location>
</feature>
<feature type="region of interest" description="Disordered" evidence="9">
    <location>
        <begin position="233"/>
        <end position="306"/>
    </location>
</feature>
<evidence type="ECO:0000256" key="3">
    <source>
        <dbReference type="ARBA" id="ARBA00009216"/>
    </source>
</evidence>
<protein>
    <recommendedName>
        <fullName evidence="8">Proteasomal ubiquitin receptor ADRM1 homolog</fullName>
    </recommendedName>
</protein>
<dbReference type="EMBL" id="GDHC01012988">
    <property type="protein sequence ID" value="JAQ05641.1"/>
    <property type="molecule type" value="Transcribed_RNA"/>
</dbReference>
<dbReference type="GO" id="GO:0005737">
    <property type="term" value="C:cytoplasm"/>
    <property type="evidence" value="ECO:0007669"/>
    <property type="project" value="UniProtKB-SubCell"/>
</dbReference>
<dbReference type="InterPro" id="IPR044867">
    <property type="entry name" value="DEUBAD_dom"/>
</dbReference>
<feature type="compositionally biased region" description="Pro residues" evidence="9">
    <location>
        <begin position="288"/>
        <end position="297"/>
    </location>
</feature>
<accession>A0A146LBI0</accession>
<evidence type="ECO:0000313" key="12">
    <source>
        <dbReference type="EMBL" id="JAQ05641.1"/>
    </source>
</evidence>
<dbReference type="Pfam" id="PF04683">
    <property type="entry name" value="Rpn13_ADRM1_Pru"/>
    <property type="match status" value="1"/>
</dbReference>
<dbReference type="GO" id="GO:0005634">
    <property type="term" value="C:nucleus"/>
    <property type="evidence" value="ECO:0007669"/>
    <property type="project" value="UniProtKB-SubCell"/>
</dbReference>
<dbReference type="FunFam" id="2.30.29.70:FF:000001">
    <property type="entry name" value="Proteasomal ubiquitin receptor ADRM1"/>
    <property type="match status" value="1"/>
</dbReference>
<proteinExistence type="inferred from homology"/>
<feature type="domain" description="Pru" evidence="11">
    <location>
        <begin position="73"/>
        <end position="186"/>
    </location>
</feature>
<keyword evidence="5" id="KW-0647">Proteasome</keyword>
<dbReference type="Gene3D" id="2.30.29.70">
    <property type="entry name" value="Proteasomal ubiquitin receptor Rpn13/ADRM1"/>
    <property type="match status" value="1"/>
</dbReference>
<evidence type="ECO:0000256" key="9">
    <source>
        <dbReference type="SAM" id="MobiDB-lite"/>
    </source>
</evidence>
<feature type="region of interest" description="Disordered" evidence="9">
    <location>
        <begin position="436"/>
        <end position="467"/>
    </location>
</feature>
<evidence type="ECO:0000256" key="2">
    <source>
        <dbReference type="ARBA" id="ARBA00004496"/>
    </source>
</evidence>
<keyword evidence="4" id="KW-0963">Cytoplasm</keyword>
<dbReference type="GO" id="GO:0008541">
    <property type="term" value="C:proteasome regulatory particle, lid subcomplex"/>
    <property type="evidence" value="ECO:0007669"/>
    <property type="project" value="TreeGrafter"/>
</dbReference>
<dbReference type="PROSITE" id="PS51917">
    <property type="entry name" value="PRU"/>
    <property type="match status" value="1"/>
</dbReference>
<dbReference type="PANTHER" id="PTHR12225">
    <property type="entry name" value="ADHESION REGULATING MOLECULE 1 110 KDA CELL MEMBRANE GLYCOPROTEIN"/>
    <property type="match status" value="1"/>
</dbReference>
<dbReference type="InterPro" id="IPR038633">
    <property type="entry name" value="Rpn13/ADRM1_Pru_sf"/>
</dbReference>
<reference evidence="12" key="1">
    <citation type="journal article" date="2016" name="Gigascience">
        <title>De novo construction of an expanded transcriptome assembly for the western tarnished plant bug, Lygus hesperus.</title>
        <authorList>
            <person name="Tassone E.E."/>
            <person name="Geib S.M."/>
            <person name="Hall B."/>
            <person name="Fabrick J.A."/>
            <person name="Brent C.S."/>
            <person name="Hull J.J."/>
        </authorList>
    </citation>
    <scope>NUCLEOTIDE SEQUENCE</scope>
</reference>
<dbReference type="InterPro" id="IPR006773">
    <property type="entry name" value="Rpn13/ADRM1"/>
</dbReference>
<dbReference type="AlphaFoldDB" id="A0A146LBI0"/>
<dbReference type="Pfam" id="PF16550">
    <property type="entry name" value="RPN13_C"/>
    <property type="match status" value="1"/>
</dbReference>
<evidence type="ECO:0000256" key="7">
    <source>
        <dbReference type="ARBA" id="ARBA00054744"/>
    </source>
</evidence>
<dbReference type="GO" id="GO:0070628">
    <property type="term" value="F:proteasome binding"/>
    <property type="evidence" value="ECO:0007669"/>
    <property type="project" value="TreeGrafter"/>
</dbReference>